<keyword evidence="8" id="KW-0808">Transferase</keyword>
<dbReference type="SUPFAM" id="SSF100950">
    <property type="entry name" value="NagB/RpiA/CoA transferase-like"/>
    <property type="match status" value="1"/>
</dbReference>
<dbReference type="GO" id="GO:0030272">
    <property type="term" value="F:5-formyltetrahydrofolate cyclo-ligase activity"/>
    <property type="evidence" value="ECO:0007669"/>
    <property type="project" value="UniProtKB-EC"/>
</dbReference>
<keyword evidence="3 6" id="KW-0067">ATP-binding</keyword>
<dbReference type="STRING" id="2282107.A0A286U6I4"/>
<dbReference type="PIRSF" id="PIRSF006806">
    <property type="entry name" value="FTHF_cligase"/>
    <property type="match status" value="1"/>
</dbReference>
<dbReference type="PANTHER" id="PTHR23407">
    <property type="entry name" value="ATPASE INHIBITOR/5-FORMYLTETRAHYDROFOLATE CYCLO-LIGASE"/>
    <property type="match status" value="1"/>
</dbReference>
<evidence type="ECO:0000313" key="9">
    <source>
        <dbReference type="Proteomes" id="UP000217199"/>
    </source>
</evidence>
<dbReference type="Gene3D" id="3.40.50.10420">
    <property type="entry name" value="NagB/RpiA/CoA transferase-like"/>
    <property type="match status" value="1"/>
</dbReference>
<dbReference type="InterPro" id="IPR024185">
    <property type="entry name" value="FTHF_cligase-like_sf"/>
</dbReference>
<dbReference type="InParanoid" id="A0A286U6I4"/>
<comment type="caution">
    <text evidence="8">The sequence shown here is derived from an EMBL/GenBank/DDBJ whole genome shotgun (WGS) entry which is preliminary data.</text>
</comment>
<dbReference type="GO" id="GO:0005524">
    <property type="term" value="F:ATP binding"/>
    <property type="evidence" value="ECO:0007669"/>
    <property type="project" value="UniProtKB-KW"/>
</dbReference>
<gene>
    <name evidence="8" type="ORF">PNOK_0896200</name>
</gene>
<protein>
    <recommendedName>
        <fullName evidence="5 7">5-formyltetrahydrofolate cyclo-ligase</fullName>
        <ecNumber evidence="5 7">6.3.3.2</ecNumber>
    </recommendedName>
</protein>
<reference evidence="8 9" key="1">
    <citation type="journal article" date="2017" name="Mol. Ecol.">
        <title>Comparative and population genomic landscape of Phellinus noxius: A hypervariable fungus causing root rot in trees.</title>
        <authorList>
            <person name="Chung C.L."/>
            <person name="Lee T.J."/>
            <person name="Akiba M."/>
            <person name="Lee H.H."/>
            <person name="Kuo T.H."/>
            <person name="Liu D."/>
            <person name="Ke H.M."/>
            <person name="Yokoi T."/>
            <person name="Roa M.B."/>
            <person name="Lu M.J."/>
            <person name="Chang Y.Y."/>
            <person name="Ann P.J."/>
            <person name="Tsai J.N."/>
            <person name="Chen C.Y."/>
            <person name="Tzean S.S."/>
            <person name="Ota Y."/>
            <person name="Hattori T."/>
            <person name="Sahashi N."/>
            <person name="Liou R.F."/>
            <person name="Kikuchi T."/>
            <person name="Tsai I.J."/>
        </authorList>
    </citation>
    <scope>NUCLEOTIDE SEQUENCE [LARGE SCALE GENOMIC DNA]</scope>
    <source>
        <strain evidence="8 9">FFPRI411160</strain>
    </source>
</reference>
<dbReference type="InterPro" id="IPR002698">
    <property type="entry name" value="FTHF_cligase"/>
</dbReference>
<dbReference type="Proteomes" id="UP000217199">
    <property type="component" value="Unassembled WGS sequence"/>
</dbReference>
<dbReference type="Pfam" id="PF01812">
    <property type="entry name" value="5-FTHF_cyc-lig"/>
    <property type="match status" value="1"/>
</dbReference>
<dbReference type="FunCoup" id="A0A286U6I4">
    <property type="interactions" value="166"/>
</dbReference>
<keyword evidence="7" id="KW-0479">Metal-binding</keyword>
<comment type="cofactor">
    <cofactor evidence="7">
        <name>Mg(2+)</name>
        <dbReference type="ChEBI" id="CHEBI:18420"/>
    </cofactor>
</comment>
<feature type="binding site" evidence="6">
    <location>
        <begin position="9"/>
        <end position="13"/>
    </location>
    <ligand>
        <name>ATP</name>
        <dbReference type="ChEBI" id="CHEBI:30616"/>
    </ligand>
</feature>
<accession>A0A286U6I4</accession>
<dbReference type="GO" id="GO:0005739">
    <property type="term" value="C:mitochondrion"/>
    <property type="evidence" value="ECO:0007669"/>
    <property type="project" value="TreeGrafter"/>
</dbReference>
<dbReference type="AlphaFoldDB" id="A0A286U6I4"/>
<evidence type="ECO:0000256" key="3">
    <source>
        <dbReference type="ARBA" id="ARBA00022840"/>
    </source>
</evidence>
<comment type="catalytic activity">
    <reaction evidence="4 7">
        <text>(6S)-5-formyl-5,6,7,8-tetrahydrofolate + ATP = (6R)-5,10-methenyltetrahydrofolate + ADP + phosphate</text>
        <dbReference type="Rhea" id="RHEA:10488"/>
        <dbReference type="ChEBI" id="CHEBI:30616"/>
        <dbReference type="ChEBI" id="CHEBI:43474"/>
        <dbReference type="ChEBI" id="CHEBI:57455"/>
        <dbReference type="ChEBI" id="CHEBI:57457"/>
        <dbReference type="ChEBI" id="CHEBI:456216"/>
        <dbReference type="EC" id="6.3.3.2"/>
    </reaction>
</comment>
<dbReference type="NCBIfam" id="TIGR02727">
    <property type="entry name" value="MTHFS_bact"/>
    <property type="match status" value="1"/>
</dbReference>
<evidence type="ECO:0000256" key="4">
    <source>
        <dbReference type="ARBA" id="ARBA00036539"/>
    </source>
</evidence>
<dbReference type="GO" id="GO:0016740">
    <property type="term" value="F:transferase activity"/>
    <property type="evidence" value="ECO:0007669"/>
    <property type="project" value="UniProtKB-KW"/>
</dbReference>
<dbReference type="GO" id="GO:0046872">
    <property type="term" value="F:metal ion binding"/>
    <property type="evidence" value="ECO:0007669"/>
    <property type="project" value="UniProtKB-KW"/>
</dbReference>
<dbReference type="GO" id="GO:0035999">
    <property type="term" value="P:tetrahydrofolate interconversion"/>
    <property type="evidence" value="ECO:0007669"/>
    <property type="project" value="TreeGrafter"/>
</dbReference>
<keyword evidence="7" id="KW-0460">Magnesium</keyword>
<organism evidence="8 9">
    <name type="scientific">Pyrrhoderma noxium</name>
    <dbReference type="NCBI Taxonomy" id="2282107"/>
    <lineage>
        <taxon>Eukaryota</taxon>
        <taxon>Fungi</taxon>
        <taxon>Dikarya</taxon>
        <taxon>Basidiomycota</taxon>
        <taxon>Agaricomycotina</taxon>
        <taxon>Agaricomycetes</taxon>
        <taxon>Hymenochaetales</taxon>
        <taxon>Hymenochaetaceae</taxon>
        <taxon>Pyrrhoderma</taxon>
    </lineage>
</organism>
<dbReference type="InterPro" id="IPR037171">
    <property type="entry name" value="NagB/RpiA_transferase-like"/>
</dbReference>
<keyword evidence="2 6" id="KW-0547">Nucleotide-binding</keyword>
<dbReference type="OrthoDB" id="2015992at2759"/>
<feature type="binding site" evidence="6">
    <location>
        <position position="55"/>
    </location>
    <ligand>
        <name>substrate</name>
    </ligand>
</feature>
<evidence type="ECO:0000256" key="6">
    <source>
        <dbReference type="PIRSR" id="PIRSR006806-1"/>
    </source>
</evidence>
<dbReference type="EC" id="6.3.3.2" evidence="5 7"/>
<comment type="similarity">
    <text evidence="1 7">Belongs to the 5-formyltetrahydrofolate cyclo-ligase family.</text>
</comment>
<evidence type="ECO:0000256" key="5">
    <source>
        <dbReference type="ARBA" id="ARBA00038966"/>
    </source>
</evidence>
<dbReference type="PANTHER" id="PTHR23407:SF1">
    <property type="entry name" value="5-FORMYLTETRAHYDROFOLATE CYCLO-LIGASE"/>
    <property type="match status" value="1"/>
</dbReference>
<feature type="binding site" evidence="6">
    <location>
        <begin position="150"/>
        <end position="158"/>
    </location>
    <ligand>
        <name>ATP</name>
        <dbReference type="ChEBI" id="CHEBI:30616"/>
    </ligand>
</feature>
<evidence type="ECO:0000256" key="7">
    <source>
        <dbReference type="RuleBase" id="RU361279"/>
    </source>
</evidence>
<evidence type="ECO:0000256" key="1">
    <source>
        <dbReference type="ARBA" id="ARBA00010638"/>
    </source>
</evidence>
<dbReference type="EMBL" id="NBII01000010">
    <property type="protein sequence ID" value="PAV15201.1"/>
    <property type="molecule type" value="Genomic_DNA"/>
</dbReference>
<evidence type="ECO:0000313" key="8">
    <source>
        <dbReference type="EMBL" id="PAV15201.1"/>
    </source>
</evidence>
<keyword evidence="9" id="KW-1185">Reference proteome</keyword>
<proteinExistence type="inferred from homology"/>
<evidence type="ECO:0000256" key="2">
    <source>
        <dbReference type="ARBA" id="ARBA00022741"/>
    </source>
</evidence>
<name>A0A286U6I4_9AGAM</name>
<dbReference type="GO" id="GO:0009396">
    <property type="term" value="P:folic acid-containing compound biosynthetic process"/>
    <property type="evidence" value="ECO:0007669"/>
    <property type="project" value="TreeGrafter"/>
</dbReference>
<feature type="binding site" evidence="6">
    <location>
        <position position="60"/>
    </location>
    <ligand>
        <name>substrate</name>
    </ligand>
</feature>
<sequence length="196" mass="22391">MMTAIQSSKRSIRQAITSNLRSLSEASVQEQSDSVFNHIISSPIFQRSRTVSCYLSMKGEINTYGIVHEILRRGKTLYVPKIANREDRRMDLLRIYSIEDLESLPNGTWGIKEPTSEWQERRRASIYDDDADTLDLILVPGVAFDNELSRLGHGKGYYDFFINSYSKFKAQPKLVALSLREQILPNDGPIDKTEEA</sequence>